<dbReference type="InterPro" id="IPR004843">
    <property type="entry name" value="Calcineurin-like_PHP"/>
</dbReference>
<gene>
    <name evidence="4" type="ORF">ETSY1_32550</name>
</gene>
<dbReference type="EMBL" id="AZHW01000976">
    <property type="protein sequence ID" value="ETW94980.1"/>
    <property type="molecule type" value="Genomic_DNA"/>
</dbReference>
<keyword evidence="1 2" id="KW-0732">Signal</keyword>
<dbReference type="HOGENOM" id="CLU_351499_0_0_7"/>
<reference evidence="4 5" key="1">
    <citation type="journal article" date="2014" name="Nature">
        <title>An environmental bacterial taxon with a large and distinct metabolic repertoire.</title>
        <authorList>
            <person name="Wilson M.C."/>
            <person name="Mori T."/>
            <person name="Ruckert C."/>
            <person name="Uria A.R."/>
            <person name="Helf M.J."/>
            <person name="Takada K."/>
            <person name="Gernert C."/>
            <person name="Steffens U.A."/>
            <person name="Heycke N."/>
            <person name="Schmitt S."/>
            <person name="Rinke C."/>
            <person name="Helfrich E.J."/>
            <person name="Brachmann A.O."/>
            <person name="Gurgui C."/>
            <person name="Wakimoto T."/>
            <person name="Kracht M."/>
            <person name="Crusemann M."/>
            <person name="Hentschel U."/>
            <person name="Abe I."/>
            <person name="Matsunaga S."/>
            <person name="Kalinowski J."/>
            <person name="Takeyama H."/>
            <person name="Piel J."/>
        </authorList>
    </citation>
    <scope>NUCLEOTIDE SEQUENCE [LARGE SCALE GENOMIC DNA]</scope>
    <source>
        <strain evidence="5">TSY1</strain>
    </source>
</reference>
<comment type="caution">
    <text evidence="4">The sequence shown here is derived from an EMBL/GenBank/DDBJ whole genome shotgun (WGS) entry which is preliminary data.</text>
</comment>
<feature type="domain" description="Calcineurin-like phosphoesterase" evidence="3">
    <location>
        <begin position="31"/>
        <end position="258"/>
    </location>
</feature>
<protein>
    <recommendedName>
        <fullName evidence="3">Calcineurin-like phosphoesterase domain-containing protein</fullName>
    </recommendedName>
</protein>
<dbReference type="AlphaFoldDB" id="W4LB75"/>
<evidence type="ECO:0000313" key="4">
    <source>
        <dbReference type="EMBL" id="ETW94980.1"/>
    </source>
</evidence>
<evidence type="ECO:0000256" key="2">
    <source>
        <dbReference type="SAM" id="SignalP"/>
    </source>
</evidence>
<accession>W4LB75</accession>
<feature type="chain" id="PRO_5004845783" description="Calcineurin-like phosphoesterase domain-containing protein" evidence="2">
    <location>
        <begin position="20"/>
        <end position="800"/>
    </location>
</feature>
<dbReference type="PANTHER" id="PTHR22953">
    <property type="entry name" value="ACID PHOSPHATASE RELATED"/>
    <property type="match status" value="1"/>
</dbReference>
<dbReference type="SUPFAM" id="SSF56300">
    <property type="entry name" value="Metallo-dependent phosphatases"/>
    <property type="match status" value="1"/>
</dbReference>
<organism evidence="4 5">
    <name type="scientific">Entotheonella factor</name>
    <dbReference type="NCBI Taxonomy" id="1429438"/>
    <lineage>
        <taxon>Bacteria</taxon>
        <taxon>Pseudomonadati</taxon>
        <taxon>Nitrospinota/Tectimicrobiota group</taxon>
        <taxon>Candidatus Tectimicrobiota</taxon>
        <taxon>Candidatus Entotheonellia</taxon>
        <taxon>Candidatus Entotheonellales</taxon>
        <taxon>Candidatus Entotheonellaceae</taxon>
        <taxon>Candidatus Entotheonella</taxon>
    </lineage>
</organism>
<dbReference type="InterPro" id="IPR029052">
    <property type="entry name" value="Metallo-depent_PP-like"/>
</dbReference>
<evidence type="ECO:0000313" key="5">
    <source>
        <dbReference type="Proteomes" id="UP000019141"/>
    </source>
</evidence>
<keyword evidence="5" id="KW-1185">Reference proteome</keyword>
<dbReference type="GO" id="GO:0003993">
    <property type="term" value="F:acid phosphatase activity"/>
    <property type="evidence" value="ECO:0007669"/>
    <property type="project" value="InterPro"/>
</dbReference>
<evidence type="ECO:0000256" key="1">
    <source>
        <dbReference type="ARBA" id="ARBA00022729"/>
    </source>
</evidence>
<dbReference type="Pfam" id="PF00149">
    <property type="entry name" value="Metallophos"/>
    <property type="match status" value="1"/>
</dbReference>
<name>W4LB75_ENTF1</name>
<dbReference type="PANTHER" id="PTHR22953:SF153">
    <property type="entry name" value="PURPLE ACID PHOSPHATASE"/>
    <property type="match status" value="1"/>
</dbReference>
<sequence length="800" mass="88224">MHALGLVVFWIVLTCSAQAQTFSFGAAGDHSARPQTTATFAEIRQADLDFFLSLGDLGYGREWPEADPRLSPEEAWCNGVKRSDRLGSSYPIQLTVGNHEDDWSQQCRPEQGHILNYIECLPEPPELRLIDEGDYGVQYYFDYPLDNPIARFIMLGAGLRVNDHRYDYRENDSDYDWVASKMQEARDRGLPWIIVGMHKPCMSMGNKTCRHTPAVQAGNCEDVRGEDPVDLSPLYDLLLGKQNGLKADLILAGDDHNYQRSHQLALSRDCPGVRHDDTDDFSACVAHHSPNDEYIKGNGSVFVIAGTGGINLRNLRLRDQDRPFFAAWDDDAWGFLRVDVSRQELRGRFVRSAGERFTDSFKIVNPVCGVNCDEWVAYNDLNAAGAANAEHVTSHPYDGSGNLVDFDTGELLPVIIENTIEGGAPCEKPVASTGGNTASGTDADLVFGGIINLQGMDELERPECKARIMLRNLDPSKLYQVTLTANRDNPRYENARYTRVTIEGADEVTQASSLGVVVNSEASVSFSTGFNRENGYVARWNHVKSGNNGRFSIVSEWDQARGRGRANSQGYAMAALRLEQINDEPPPPTWVAYNDMLQAGSANAPHVTHYTYEETGELINVDTGDALPVTVRGRIEALEGDIERCQLAVASTGGNVETGTDAHAVFGGVVNLQGMNELEHDDCRAHLQFSGLDPSKTYTVTLTANRDNVRYENARFTRVTIEGASEFTQASSPGVVVNHEASVSFSTGYNTLNGYVARWTGVTAADGTFEIVSQWETEQGRGNRNTQGYAMAAFRLEEHP</sequence>
<evidence type="ECO:0000259" key="3">
    <source>
        <dbReference type="Pfam" id="PF00149"/>
    </source>
</evidence>
<dbReference type="InterPro" id="IPR039331">
    <property type="entry name" value="PAPs-like"/>
</dbReference>
<proteinExistence type="predicted"/>
<dbReference type="Proteomes" id="UP000019141">
    <property type="component" value="Unassembled WGS sequence"/>
</dbReference>
<feature type="signal peptide" evidence="2">
    <location>
        <begin position="1"/>
        <end position="19"/>
    </location>
</feature>
<dbReference type="Gene3D" id="3.60.21.10">
    <property type="match status" value="1"/>
</dbReference>